<dbReference type="InterPro" id="IPR027417">
    <property type="entry name" value="P-loop_NTPase"/>
</dbReference>
<organism evidence="7">
    <name type="scientific">viral metagenome</name>
    <dbReference type="NCBI Taxonomy" id="1070528"/>
    <lineage>
        <taxon>unclassified sequences</taxon>
        <taxon>metagenomes</taxon>
        <taxon>organismal metagenomes</taxon>
    </lineage>
</organism>
<keyword evidence="2" id="KW-0547">Nucleotide-binding</keyword>
<evidence type="ECO:0000256" key="5">
    <source>
        <dbReference type="SAM" id="Phobius"/>
    </source>
</evidence>
<dbReference type="GO" id="GO:0006298">
    <property type="term" value="P:mismatch repair"/>
    <property type="evidence" value="ECO:0007669"/>
    <property type="project" value="InterPro"/>
</dbReference>
<protein>
    <recommendedName>
        <fullName evidence="6">DNA mismatch repair proteins mutS family domain-containing protein</fullName>
    </recommendedName>
</protein>
<feature type="transmembrane region" description="Helical" evidence="5">
    <location>
        <begin position="158"/>
        <end position="187"/>
    </location>
</feature>
<evidence type="ECO:0000256" key="1">
    <source>
        <dbReference type="ARBA" id="ARBA00006271"/>
    </source>
</evidence>
<keyword evidence="5" id="KW-0812">Transmembrane</keyword>
<keyword evidence="5" id="KW-0472">Membrane</keyword>
<dbReference type="GO" id="GO:0005524">
    <property type="term" value="F:ATP binding"/>
    <property type="evidence" value="ECO:0007669"/>
    <property type="project" value="UniProtKB-KW"/>
</dbReference>
<dbReference type="SUPFAM" id="SSF52540">
    <property type="entry name" value="P-loop containing nucleoside triphosphate hydrolases"/>
    <property type="match status" value="1"/>
</dbReference>
<keyword evidence="5" id="KW-1133">Transmembrane helix</keyword>
<proteinExistence type="inferred from homology"/>
<dbReference type="GO" id="GO:0140664">
    <property type="term" value="F:ATP-dependent DNA damage sensor activity"/>
    <property type="evidence" value="ECO:0007669"/>
    <property type="project" value="InterPro"/>
</dbReference>
<dbReference type="PANTHER" id="PTHR11361:SF148">
    <property type="entry name" value="DNA MISMATCH REPAIR PROTEIN MSH6"/>
    <property type="match status" value="1"/>
</dbReference>
<dbReference type="PANTHER" id="PTHR11361">
    <property type="entry name" value="DNA MISMATCH REPAIR PROTEIN MUTS FAMILY MEMBER"/>
    <property type="match status" value="1"/>
</dbReference>
<dbReference type="Gene3D" id="3.40.50.300">
    <property type="entry name" value="P-loop containing nucleotide triphosphate hydrolases"/>
    <property type="match status" value="1"/>
</dbReference>
<keyword evidence="4" id="KW-0238">DNA-binding</keyword>
<evidence type="ECO:0000259" key="6">
    <source>
        <dbReference type="SMART" id="SM00534"/>
    </source>
</evidence>
<dbReference type="InterPro" id="IPR000432">
    <property type="entry name" value="DNA_mismatch_repair_MutS_C"/>
</dbReference>
<accession>A0A6C0J6C2</accession>
<sequence length="598" mass="70279">MVFSFTNSNDNHNDNDNDIVDLSFNIDTNFKLPIQYLDNSHQHILDENLLYDLELKTPSNYNIDKTMYHYLFKPTNEFANYTMNMWEKQITNDIHYLNDTKNVISNMDKYDNSQCEYSLDCNKFKSVWNDIKLDTHFLEKYNYMDWEMLKSFNESSSFLQILSFIHVISPIISFALPVLFLIFPFIILKIQGIPIDINTYVITLKSIAQNHFIGKAISSFQSISWDKLVYIMFLLGMYVFQIYQNIILCKRFYSNSISMNNNIYELKQYVDYTIHSFESFQNISQSCKSYTMFNHINNEHLQTLYEIKHELCGIYPFERNLQKFNTMGYMLRCYYQLHSNSKFENCLRYTVGFHGYIDNLQGISSNIQDGVLSYANFDNKNSCSLEKQYYPGLTNENHVKNNCDFKKNMIISSPNKSGKTTILKSTALNIIFSQQVGCGFYKSATITPFTHIHSYINIPDTSGRDSLFQAESRRCKDIIDIIQQNVNTERRHFCMFDELYSGTNPTEASKAGYAFLEYLQQFKNVNFILTTHYLSICKKFKNSKTIQNYKMIVDINTDGTFNYTYKIKKGISNIKGGIRVLKDMNYPHHIIKTFEDIH</sequence>
<evidence type="ECO:0000256" key="3">
    <source>
        <dbReference type="ARBA" id="ARBA00022840"/>
    </source>
</evidence>
<keyword evidence="3" id="KW-0067">ATP-binding</keyword>
<reference evidence="7" key="1">
    <citation type="journal article" date="2020" name="Nature">
        <title>Giant virus diversity and host interactions through global metagenomics.</title>
        <authorList>
            <person name="Schulz F."/>
            <person name="Roux S."/>
            <person name="Paez-Espino D."/>
            <person name="Jungbluth S."/>
            <person name="Walsh D.A."/>
            <person name="Denef V.J."/>
            <person name="McMahon K.D."/>
            <person name="Konstantinidis K.T."/>
            <person name="Eloe-Fadrosh E.A."/>
            <person name="Kyrpides N.C."/>
            <person name="Woyke T."/>
        </authorList>
    </citation>
    <scope>NUCLEOTIDE SEQUENCE</scope>
    <source>
        <strain evidence="7">GVMAG-M-3300025699-48</strain>
    </source>
</reference>
<name>A0A6C0J6C2_9ZZZZ</name>
<dbReference type="EMBL" id="MN740306">
    <property type="protein sequence ID" value="QHT99183.1"/>
    <property type="molecule type" value="Genomic_DNA"/>
</dbReference>
<evidence type="ECO:0000313" key="7">
    <source>
        <dbReference type="EMBL" id="QHT99183.1"/>
    </source>
</evidence>
<evidence type="ECO:0000256" key="4">
    <source>
        <dbReference type="ARBA" id="ARBA00023125"/>
    </source>
</evidence>
<feature type="transmembrane region" description="Helical" evidence="5">
    <location>
        <begin position="228"/>
        <end position="249"/>
    </location>
</feature>
<dbReference type="GO" id="GO:0030983">
    <property type="term" value="F:mismatched DNA binding"/>
    <property type="evidence" value="ECO:0007669"/>
    <property type="project" value="InterPro"/>
</dbReference>
<dbReference type="GO" id="GO:0032301">
    <property type="term" value="C:MutSalpha complex"/>
    <property type="evidence" value="ECO:0007669"/>
    <property type="project" value="TreeGrafter"/>
</dbReference>
<feature type="domain" description="DNA mismatch repair proteins mutS family" evidence="6">
    <location>
        <begin position="406"/>
        <end position="598"/>
    </location>
</feature>
<dbReference type="Pfam" id="PF00488">
    <property type="entry name" value="MutS_V"/>
    <property type="match status" value="1"/>
</dbReference>
<dbReference type="AlphaFoldDB" id="A0A6C0J6C2"/>
<evidence type="ECO:0000256" key="2">
    <source>
        <dbReference type="ARBA" id="ARBA00022741"/>
    </source>
</evidence>
<comment type="similarity">
    <text evidence="1">Belongs to the DNA mismatch repair MutS family.</text>
</comment>
<dbReference type="InterPro" id="IPR045076">
    <property type="entry name" value="MutS"/>
</dbReference>
<dbReference type="SMART" id="SM00534">
    <property type="entry name" value="MUTSac"/>
    <property type="match status" value="1"/>
</dbReference>